<dbReference type="InterPro" id="IPR003439">
    <property type="entry name" value="ABC_transporter-like_ATP-bd"/>
</dbReference>
<dbReference type="InterPro" id="IPR003593">
    <property type="entry name" value="AAA+_ATPase"/>
</dbReference>
<evidence type="ECO:0000256" key="2">
    <source>
        <dbReference type="ARBA" id="ARBA00022741"/>
    </source>
</evidence>
<evidence type="ECO:0000256" key="1">
    <source>
        <dbReference type="ARBA" id="ARBA00022448"/>
    </source>
</evidence>
<reference evidence="5 6" key="1">
    <citation type="journal article" date="2015" name="Genome Announc.">
        <title>Complete Genome Sequencing of Protease-Producing Novel Arthrobacter sp. Strain IHBB 11108 Using PacBio Single-Molecule Real-Time Sequencing Technology.</title>
        <authorList>
            <person name="Kiran S."/>
            <person name="Swarnkar M.K."/>
            <person name="Pal M."/>
            <person name="Thakur R."/>
            <person name="Tewari R."/>
            <person name="Singh A.K."/>
            <person name="Gulati A."/>
        </authorList>
    </citation>
    <scope>NUCLEOTIDE SEQUENCE [LARGE SCALE GENOMIC DNA]</scope>
    <source>
        <strain evidence="5 6">IHBB 11108</strain>
    </source>
</reference>
<keyword evidence="1" id="KW-0813">Transport</keyword>
<dbReference type="PANTHER" id="PTHR42788">
    <property type="entry name" value="TAURINE IMPORT ATP-BINDING PROTEIN-RELATED"/>
    <property type="match status" value="1"/>
</dbReference>
<sequence length="251" mass="27758">MPKKPNSARAVVILENLAKTFGDPGTNKPVLEDVDLKIAQGEFVALLGASGCGKSTLLNLIAGLEEPTAGSMEIPAEGVAFMFQDATLFPWLTARGNIELALKLRGVPQPERGQRADELLKLVHLQSSGDKRPHELSGGMRQRVALARSLAQDKHVLLMDEPFAALDAITRDLLHEELERIWRHTGRTIIFVTHNVREAVRLGQRVLLLSSRPGKVIREWRIDAEQKKPEQAAVLANEMTAALRQEISRHV</sequence>
<dbReference type="SUPFAM" id="SSF52540">
    <property type="entry name" value="P-loop containing nucleoside triphosphate hydrolases"/>
    <property type="match status" value="1"/>
</dbReference>
<evidence type="ECO:0000259" key="4">
    <source>
        <dbReference type="PROSITE" id="PS50893"/>
    </source>
</evidence>
<protein>
    <submittedName>
        <fullName evidence="5">Sulfate ABC transporter ATP-binding protein</fullName>
    </submittedName>
</protein>
<evidence type="ECO:0000313" key="6">
    <source>
        <dbReference type="Proteomes" id="UP000061839"/>
    </source>
</evidence>
<name>A0A0D4C3U6_9MICC</name>
<gene>
    <name evidence="5" type="ORF">UM93_10680</name>
</gene>
<dbReference type="Gene3D" id="3.40.50.300">
    <property type="entry name" value="P-loop containing nucleotide triphosphate hydrolases"/>
    <property type="match status" value="1"/>
</dbReference>
<feature type="domain" description="ABC transporter" evidence="4">
    <location>
        <begin position="12"/>
        <end position="238"/>
    </location>
</feature>
<dbReference type="AlphaFoldDB" id="A0A0D4C3U6"/>
<dbReference type="PROSITE" id="PS00211">
    <property type="entry name" value="ABC_TRANSPORTER_1"/>
    <property type="match status" value="1"/>
</dbReference>
<dbReference type="SMART" id="SM00382">
    <property type="entry name" value="AAA"/>
    <property type="match status" value="1"/>
</dbReference>
<dbReference type="KEGG" id="ari:UM93_10680"/>
<dbReference type="InterPro" id="IPR017871">
    <property type="entry name" value="ABC_transporter-like_CS"/>
</dbReference>
<dbReference type="Pfam" id="PF00005">
    <property type="entry name" value="ABC_tran"/>
    <property type="match status" value="1"/>
</dbReference>
<accession>A0A0D4C3U6</accession>
<keyword evidence="3 5" id="KW-0067">ATP-binding</keyword>
<dbReference type="PATRIC" id="fig|1618207.4.peg.2165"/>
<keyword evidence="2" id="KW-0547">Nucleotide-binding</keyword>
<keyword evidence="6" id="KW-1185">Reference proteome</keyword>
<dbReference type="PROSITE" id="PS50893">
    <property type="entry name" value="ABC_TRANSPORTER_2"/>
    <property type="match status" value="1"/>
</dbReference>
<dbReference type="Proteomes" id="UP000061839">
    <property type="component" value="Chromosome"/>
</dbReference>
<evidence type="ECO:0000256" key="3">
    <source>
        <dbReference type="ARBA" id="ARBA00022840"/>
    </source>
</evidence>
<organism evidence="5 6">
    <name type="scientific">Psychromicrobium lacuslunae</name>
    <dbReference type="NCBI Taxonomy" id="1618207"/>
    <lineage>
        <taxon>Bacteria</taxon>
        <taxon>Bacillati</taxon>
        <taxon>Actinomycetota</taxon>
        <taxon>Actinomycetes</taxon>
        <taxon>Micrococcales</taxon>
        <taxon>Micrococcaceae</taxon>
        <taxon>Psychromicrobium</taxon>
    </lineage>
</organism>
<dbReference type="STRING" id="1618207.UM93_10680"/>
<dbReference type="HOGENOM" id="CLU_000604_1_22_11"/>
<dbReference type="CDD" id="cd03293">
    <property type="entry name" value="ABC_NrtD_SsuB_transporters"/>
    <property type="match status" value="1"/>
</dbReference>
<evidence type="ECO:0000313" key="5">
    <source>
        <dbReference type="EMBL" id="AJT43050.1"/>
    </source>
</evidence>
<proteinExistence type="predicted"/>
<dbReference type="InterPro" id="IPR050166">
    <property type="entry name" value="ABC_transporter_ATP-bind"/>
</dbReference>
<dbReference type="GO" id="GO:0016887">
    <property type="term" value="F:ATP hydrolysis activity"/>
    <property type="evidence" value="ECO:0007669"/>
    <property type="project" value="InterPro"/>
</dbReference>
<dbReference type="GO" id="GO:0005524">
    <property type="term" value="F:ATP binding"/>
    <property type="evidence" value="ECO:0007669"/>
    <property type="project" value="UniProtKB-KW"/>
</dbReference>
<dbReference type="EMBL" id="CP011005">
    <property type="protein sequence ID" value="AJT43050.1"/>
    <property type="molecule type" value="Genomic_DNA"/>
</dbReference>
<dbReference type="InterPro" id="IPR027417">
    <property type="entry name" value="P-loop_NTPase"/>
</dbReference>
<dbReference type="PANTHER" id="PTHR42788:SF13">
    <property type="entry name" value="ALIPHATIC SULFONATES IMPORT ATP-BINDING PROTEIN SSUB"/>
    <property type="match status" value="1"/>
</dbReference>